<keyword evidence="1" id="KW-0732">Signal</keyword>
<comment type="caution">
    <text evidence="2">The sequence shown here is derived from an EMBL/GenBank/DDBJ whole genome shotgun (WGS) entry which is preliminary data.</text>
</comment>
<dbReference type="EMBL" id="LABX01000034">
    <property type="protein sequence ID" value="KMO39228.1"/>
    <property type="molecule type" value="Genomic_DNA"/>
</dbReference>
<protein>
    <submittedName>
        <fullName evidence="2">Uncharacterized protein</fullName>
    </submittedName>
</protein>
<accession>A0A0J6T0W3</accession>
<feature type="chain" id="PRO_5005281648" evidence="1">
    <location>
        <begin position="28"/>
        <end position="146"/>
    </location>
</feature>
<dbReference type="AlphaFoldDB" id="A0A0J6T0W3"/>
<dbReference type="Proteomes" id="UP000035929">
    <property type="component" value="Unassembled WGS sequence"/>
</dbReference>
<evidence type="ECO:0000256" key="1">
    <source>
        <dbReference type="SAM" id="SignalP"/>
    </source>
</evidence>
<name>A0A0J6T0W3_9HYPH</name>
<sequence>MTHRTITLTAALTMTVAALLPAAASEATLDTAAHGGFSIPAVIGAAYHTPGLALSASDVRAQGGLLVPALTRWQEARPTIASVEPFKAPGTITVAYSNRNVATDAAQVLKQGGFATAGAVRWLPDAPVAVEANTGTVKLGSLAAGN</sequence>
<proteinExistence type="predicted"/>
<organism evidence="2 3">
    <name type="scientific">Methylobacterium aquaticum</name>
    <dbReference type="NCBI Taxonomy" id="270351"/>
    <lineage>
        <taxon>Bacteria</taxon>
        <taxon>Pseudomonadati</taxon>
        <taxon>Pseudomonadota</taxon>
        <taxon>Alphaproteobacteria</taxon>
        <taxon>Hyphomicrobiales</taxon>
        <taxon>Methylobacteriaceae</taxon>
        <taxon>Methylobacterium</taxon>
    </lineage>
</organism>
<gene>
    <name evidence="2" type="ORF">VP06_04950</name>
</gene>
<dbReference type="PATRIC" id="fig|270351.6.peg.5054"/>
<feature type="signal peptide" evidence="1">
    <location>
        <begin position="1"/>
        <end position="27"/>
    </location>
</feature>
<evidence type="ECO:0000313" key="3">
    <source>
        <dbReference type="Proteomes" id="UP000035929"/>
    </source>
</evidence>
<evidence type="ECO:0000313" key="2">
    <source>
        <dbReference type="EMBL" id="KMO39228.1"/>
    </source>
</evidence>
<dbReference type="OrthoDB" id="8002547at2"/>
<reference evidence="2 3" key="1">
    <citation type="submission" date="2015-03" db="EMBL/GenBank/DDBJ databases">
        <title>Genome sequencing of Methylobacterium aquaticum DSM16371 type strain.</title>
        <authorList>
            <person name="Chaudhry V."/>
            <person name="Patil P.B."/>
        </authorList>
    </citation>
    <scope>NUCLEOTIDE SEQUENCE [LARGE SCALE GENOMIC DNA]</scope>
    <source>
        <strain evidence="2 3">DSM 16371</strain>
    </source>
</reference>